<evidence type="ECO:0000313" key="8">
    <source>
        <dbReference type="Proteomes" id="UP000035680"/>
    </source>
</evidence>
<dbReference type="Gene3D" id="2.60.120.200">
    <property type="match status" value="6"/>
</dbReference>
<dbReference type="SMR" id="A0A0K0FJZ4"/>
<keyword evidence="2" id="KW-0245">EGF-like domain</keyword>
<dbReference type="SMART" id="SM00282">
    <property type="entry name" value="LamG"/>
    <property type="match status" value="6"/>
</dbReference>
<evidence type="ECO:0000313" key="9">
    <source>
        <dbReference type="WBParaSite" id="SVE_0935700.2"/>
    </source>
</evidence>
<dbReference type="GO" id="GO:0016020">
    <property type="term" value="C:membrane"/>
    <property type="evidence" value="ECO:0007669"/>
    <property type="project" value="UniProtKB-SubCell"/>
</dbReference>
<dbReference type="CDD" id="cd00054">
    <property type="entry name" value="EGF_CA"/>
    <property type="match status" value="1"/>
</dbReference>
<evidence type="ECO:0000256" key="1">
    <source>
        <dbReference type="ARBA" id="ARBA00023157"/>
    </source>
</evidence>
<accession>A0A0K0FJZ4</accession>
<dbReference type="Proteomes" id="UP000035680">
    <property type="component" value="Unassembled WGS sequence"/>
</dbReference>
<evidence type="ECO:0000259" key="7">
    <source>
        <dbReference type="PROSITE" id="PS50026"/>
    </source>
</evidence>
<dbReference type="Gene3D" id="2.10.25.10">
    <property type="entry name" value="Laminin"/>
    <property type="match status" value="2"/>
</dbReference>
<keyword evidence="5" id="KW-0472">Membrane</keyword>
<sequence>MKSIKLILKYNIKSLKLLITFSINCYYLLLILTFFTFFIVKGSGVILSGSQESYARFPKWAQTFENTLTFEFKTRQKNALLFYTDDGNIQGNFYCLCISDSKLQLDFRIGDDAVEENLARNVMSIRIDDIFVDDNKWHKFTLFQGWENVKIQVDDIAVFKTITQRSFIFGNLRTNSDVFIGGIPKDINLLQTMSSPLRRYTKRFSGSIKNLIYRLYPQGVSSPQLIDSKDTRQTDDDHCNAKDNSMYSKIFLNNFKNTNKQFCHNNGRCYSTNDGPKCDCAFTNYEGNKCEKEKKTTQLSFFGNEWLGYDVTENISATTNSKWENITFNFKTVSPNCIMFSSGDNMNNMEIHLKNGVVYIYSQFYGADQRVVRIFNKKKSLRFDDGEWHSLNLYRDLIKNSMATTTVRIKLTVDEYSDEIKQNFENKDYLGNGYIFFGGVPTTHINKVGNSSLFFKGCMSILKYEANSQLFDMIELSDEGFSKSVIRTEGELSYFCSDNPIIPDVISFTSGKGFLTLPKWNSLSTGSLAFQFKTNNGDGLILYHGMPYVENADFDFIAFEIVDGYLWMILNLGSGIIRLQSNPKRLDDGETWHNIEMERLGRTGSIIVDGQKTDFSTPGVSANLIIDEPLYLGGAPFHQNTYSYSKKFYTRFSEKVWNGNMGKGFIGCIKNFRLNGINVKISLSIENNETLNLDNNIKLGCNSKIIDSQASCQQRNCFKTSKFFTFSNLNAKEREALLLTFPYQISSEAETFSALIKTEHRNCVLFDTLSSLPNYQGGVSLSLLNGKLTLKYHLSNETSRIFNWGSKILNDNKWHLVSFERRGAKLMLYLDKKLEKSYYISINNLDYRIFISKATFGYSLRTSDKSIETLEGEDEIFRGEVSEVFFNGYNMLNNISNNDREFIGIQYNDEYEGKVNEIKKYKSHSVTFTETPSFVMFDKETFLKSSEKGGRLSFRFRTLQNRCLLLLVERETSIISEKFVAFELINGKIYIRHPQRGKYTTTISGNFNSNTNLNDLRWHSILVLKDMDRNMYSLTIDNFTVILPLSDDMLFPSSGNFYFGGVPENFQLPEFLEGIPNFRGCMSNLRVGKEYFSFLTDSQDIKNVIRGCEAPSIKCELDSCQHNGICLQTWTDISCDCKRTTFTGYKCEKLSTTYILDGKSSIIYTYQNGLKPTTIRDELSIGFQTHSSSGTIFSIFCTSKTNNYLILYLLNGRINLKYNIEFKNHNIILNYTNPVNDGKYHILHMDRNYNNISFKLDNMNPITYKILSNNDLFKLNEIDNIIIGDVQSVFNMEKSNKTTIRRRYIMNNGIRGKVSGIYFNFIKPLDLFSIKHPQTFFSGAPKLVYQPPEVQTNNLNITNDYKEDISKSGNNNSKVNEMSSLIEQNTDNLITGVADVCLSLNDFHDSCFAESLDNDDFFTPVYPNREYKSSSPKTFYTTSSGKHSRKGKHKLKTTTTNPQISNIDLSSKEKFNKKYTIIDPDTKINNKLIEKNFSSTPQSFIDITQKTMIDNTISIEIDVPNDSTSDDDYSERWWSDIGAPTFHFITHTTTPPTIIIKDSTKTTTFSSKITESNKLNFKKLEMTSANKEPYQLIKDLTPTTSPFSEFTTKSSLSITKALATLATTVLHIQTTTFQPITNSPYIFSNTNNPSTTTIYAVRPTTPIGTTLSGAMNGSKNTTGQQDFPRTALISIASISVIFIIAIVVFCVFRCRQAAPGSEHYPVYVNGHKPPGILSVGGGYTPVPTEMSPQMMQHSHYDGPIMANKQHTIFTSDTNALPNCPNGHNHINVGTTIKPNLNNVSLTNGVTPCQNSYGLSNNPCMSATLPNKSNSMLHRQYPDNNMLNNNPQINGQLYHTIGRNGLMTSSLNKTNGMSTLETKKRAFKEWYV</sequence>
<feature type="domain" description="Laminin G" evidence="6">
    <location>
        <begin position="1151"/>
        <end position="1340"/>
    </location>
</feature>
<feature type="domain" description="Laminin G" evidence="6">
    <location>
        <begin position="296"/>
        <end position="496"/>
    </location>
</feature>
<protein>
    <submittedName>
        <fullName evidence="9">Neurexin-1 (inferred by orthology to a human protein)</fullName>
    </submittedName>
</protein>
<keyword evidence="5" id="KW-0812">Transmembrane</keyword>
<feature type="region of interest" description="Disordered" evidence="4">
    <location>
        <begin position="1429"/>
        <end position="1454"/>
    </location>
</feature>
<feature type="compositionally biased region" description="Basic residues" evidence="4">
    <location>
        <begin position="1442"/>
        <end position="1452"/>
    </location>
</feature>
<dbReference type="WBParaSite" id="SVE_0935700.2">
    <property type="protein sequence ID" value="SVE_0935700.2"/>
    <property type="gene ID" value="SVE_0935700"/>
</dbReference>
<dbReference type="CDD" id="cd00110">
    <property type="entry name" value="LamG"/>
    <property type="match status" value="5"/>
</dbReference>
<proteinExistence type="predicted"/>
<feature type="domain" description="EGF-like" evidence="7">
    <location>
        <begin position="1111"/>
        <end position="1148"/>
    </location>
</feature>
<dbReference type="InterPro" id="IPR000742">
    <property type="entry name" value="EGF"/>
</dbReference>
<name>A0A0K0FJZ4_STRVS</name>
<reference evidence="8" key="1">
    <citation type="submission" date="2014-07" db="EMBL/GenBank/DDBJ databases">
        <authorList>
            <person name="Martin A.A"/>
            <person name="De Silva N."/>
        </authorList>
    </citation>
    <scope>NUCLEOTIDE SEQUENCE</scope>
</reference>
<dbReference type="STRING" id="75913.A0A0K0FJZ4"/>
<feature type="disulfide bond" evidence="3">
    <location>
        <begin position="1081"/>
        <end position="1108"/>
    </location>
</feature>
<dbReference type="SUPFAM" id="SSF49899">
    <property type="entry name" value="Concanavalin A-like lectins/glucanases"/>
    <property type="match status" value="6"/>
</dbReference>
<dbReference type="PANTHER" id="PTHR15036:SF49">
    <property type="entry name" value="AXOTACTIN"/>
    <property type="match status" value="1"/>
</dbReference>
<feature type="domain" description="Laminin G" evidence="6">
    <location>
        <begin position="504"/>
        <end position="701"/>
    </location>
</feature>
<evidence type="ECO:0000256" key="2">
    <source>
        <dbReference type="PROSITE-ProRule" id="PRU00076"/>
    </source>
</evidence>
<keyword evidence="5" id="KW-1133">Transmembrane helix</keyword>
<organism evidence="8 9">
    <name type="scientific">Strongyloides venezuelensis</name>
    <name type="common">Threadworm</name>
    <dbReference type="NCBI Taxonomy" id="75913"/>
    <lineage>
        <taxon>Eukaryota</taxon>
        <taxon>Metazoa</taxon>
        <taxon>Ecdysozoa</taxon>
        <taxon>Nematoda</taxon>
        <taxon>Chromadorea</taxon>
        <taxon>Rhabditida</taxon>
        <taxon>Tylenchina</taxon>
        <taxon>Panagrolaimomorpha</taxon>
        <taxon>Strongyloidoidea</taxon>
        <taxon>Strongyloididae</taxon>
        <taxon>Strongyloides</taxon>
    </lineage>
</organism>
<dbReference type="PROSITE" id="PS50026">
    <property type="entry name" value="EGF_3"/>
    <property type="match status" value="2"/>
</dbReference>
<dbReference type="PANTHER" id="PTHR15036">
    <property type="entry name" value="PIKACHURIN-LIKE PROTEIN"/>
    <property type="match status" value="1"/>
</dbReference>
<keyword evidence="1 3" id="KW-1015">Disulfide bond</keyword>
<feature type="domain" description="Laminin G" evidence="6">
    <location>
        <begin position="44"/>
        <end position="239"/>
    </location>
</feature>
<feature type="domain" description="Laminin G" evidence="6">
    <location>
        <begin position="924"/>
        <end position="1108"/>
    </location>
</feature>
<evidence type="ECO:0000256" key="3">
    <source>
        <dbReference type="PROSITE-ProRule" id="PRU00122"/>
    </source>
</evidence>
<evidence type="ECO:0000259" key="6">
    <source>
        <dbReference type="PROSITE" id="PS50025"/>
    </source>
</evidence>
<reference evidence="9" key="2">
    <citation type="submission" date="2015-08" db="UniProtKB">
        <authorList>
            <consortium name="WormBaseParasite"/>
        </authorList>
    </citation>
    <scope>IDENTIFICATION</scope>
</reference>
<keyword evidence="8" id="KW-1185">Reference proteome</keyword>
<dbReference type="PROSITE" id="PS50025">
    <property type="entry name" value="LAM_G_DOMAIN"/>
    <property type="match status" value="5"/>
</dbReference>
<comment type="caution">
    <text evidence="2">Lacks conserved residue(s) required for the propagation of feature annotation.</text>
</comment>
<dbReference type="InterPro" id="IPR001791">
    <property type="entry name" value="Laminin_G"/>
</dbReference>
<dbReference type="Pfam" id="PF02210">
    <property type="entry name" value="Laminin_G_2"/>
    <property type="match status" value="6"/>
</dbReference>
<evidence type="ECO:0000256" key="4">
    <source>
        <dbReference type="SAM" id="MobiDB-lite"/>
    </source>
</evidence>
<evidence type="ECO:0000256" key="5">
    <source>
        <dbReference type="SAM" id="Phobius"/>
    </source>
</evidence>
<feature type="domain" description="EGF-like" evidence="7">
    <location>
        <begin position="254"/>
        <end position="291"/>
    </location>
</feature>
<dbReference type="InterPro" id="IPR013320">
    <property type="entry name" value="ConA-like_dom_sf"/>
</dbReference>
<dbReference type="InterPro" id="IPR050372">
    <property type="entry name" value="Neurexin-related_CASP"/>
</dbReference>
<feature type="transmembrane region" description="Helical" evidence="5">
    <location>
        <begin position="1687"/>
        <end position="1708"/>
    </location>
</feature>
<feature type="transmembrane region" description="Helical" evidence="5">
    <location>
        <begin position="21"/>
        <end position="40"/>
    </location>
</feature>